<dbReference type="GO" id="GO:0009055">
    <property type="term" value="F:electron transfer activity"/>
    <property type="evidence" value="ECO:0007669"/>
    <property type="project" value="TreeGrafter"/>
</dbReference>
<keyword evidence="3" id="KW-1185">Reference proteome</keyword>
<evidence type="ECO:0000313" key="1">
    <source>
        <dbReference type="EMBL" id="KZN09209.1"/>
    </source>
</evidence>
<dbReference type="STRING" id="79200.A0A166GQ05"/>
<dbReference type="SUPFAM" id="SSF56425">
    <property type="entry name" value="Succinate dehydrogenase/fumarate reductase flavoprotein, catalytic domain"/>
    <property type="match status" value="1"/>
</dbReference>
<protein>
    <submittedName>
        <fullName evidence="1">Uncharacterized protein</fullName>
    </submittedName>
</protein>
<proteinExistence type="predicted"/>
<dbReference type="InterPro" id="IPR027477">
    <property type="entry name" value="Succ_DH/fumarate_Rdtase_cat_sf"/>
</dbReference>
<reference evidence="1" key="1">
    <citation type="journal article" date="2016" name="Nat. Genet.">
        <title>A high-quality carrot genome assembly provides new insights into carotenoid accumulation and asterid genome evolution.</title>
        <authorList>
            <person name="Iorizzo M."/>
            <person name="Ellison S."/>
            <person name="Senalik D."/>
            <person name="Zeng P."/>
            <person name="Satapoomin P."/>
            <person name="Huang J."/>
            <person name="Bowman M."/>
            <person name="Iovene M."/>
            <person name="Sanseverino W."/>
            <person name="Cavagnaro P."/>
            <person name="Yildiz M."/>
            <person name="Macko-Podgorni A."/>
            <person name="Moranska E."/>
            <person name="Grzebelus E."/>
            <person name="Grzebelus D."/>
            <person name="Ashrafi H."/>
            <person name="Zheng Z."/>
            <person name="Cheng S."/>
            <person name="Spooner D."/>
            <person name="Van Deynze A."/>
            <person name="Simon P."/>
        </authorList>
    </citation>
    <scope>NUCLEOTIDE SEQUENCE [LARGE SCALE GENOMIC DNA]</scope>
    <source>
        <tissue evidence="1">Leaf</tissue>
    </source>
</reference>
<organism evidence="1">
    <name type="scientific">Daucus carota subsp. sativus</name>
    <name type="common">Carrot</name>
    <dbReference type="NCBI Taxonomy" id="79200"/>
    <lineage>
        <taxon>Eukaryota</taxon>
        <taxon>Viridiplantae</taxon>
        <taxon>Streptophyta</taxon>
        <taxon>Embryophyta</taxon>
        <taxon>Tracheophyta</taxon>
        <taxon>Spermatophyta</taxon>
        <taxon>Magnoliopsida</taxon>
        <taxon>eudicotyledons</taxon>
        <taxon>Gunneridae</taxon>
        <taxon>Pentapetalae</taxon>
        <taxon>asterids</taxon>
        <taxon>campanulids</taxon>
        <taxon>Apiales</taxon>
        <taxon>Apiaceae</taxon>
        <taxon>Apioideae</taxon>
        <taxon>Scandiceae</taxon>
        <taxon>Daucinae</taxon>
        <taxon>Daucus</taxon>
        <taxon>Daucus sect. Daucus</taxon>
    </lineage>
</organism>
<dbReference type="AlphaFoldDB" id="A0A166GQ05"/>
<gene>
    <name evidence="1" type="ORF">DCAR_001865</name>
    <name evidence="2" type="ORF">DCAR_0101873</name>
</gene>
<evidence type="ECO:0000313" key="3">
    <source>
        <dbReference type="Proteomes" id="UP000077755"/>
    </source>
</evidence>
<evidence type="ECO:0000313" key="2">
    <source>
        <dbReference type="EMBL" id="WOG82706.1"/>
    </source>
</evidence>
<dbReference type="GO" id="GO:0008177">
    <property type="term" value="F:succinate dehydrogenase (quinone) activity"/>
    <property type="evidence" value="ECO:0007669"/>
    <property type="project" value="TreeGrafter"/>
</dbReference>
<dbReference type="InterPro" id="IPR036188">
    <property type="entry name" value="FAD/NAD-bd_sf"/>
</dbReference>
<sequence length="102" mass="11918">MFLFRRVWNDFAQDFFPKKILRGDGNAMVARARLLLEVCLANYLHFRHVSSSLFSTLVMLLQDQEFVQFHQTGIYGADRLINEGSRSEGGILRNSHFLDFYI</sequence>
<dbReference type="GO" id="GO:0005739">
    <property type="term" value="C:mitochondrion"/>
    <property type="evidence" value="ECO:0007669"/>
    <property type="project" value="GOC"/>
</dbReference>
<dbReference type="Gene3D" id="3.90.700.10">
    <property type="entry name" value="Succinate dehydrogenase/fumarate reductase flavoprotein, catalytic domain"/>
    <property type="match status" value="1"/>
</dbReference>
<accession>A0A166GQ05</accession>
<dbReference type="Gene3D" id="3.50.50.60">
    <property type="entry name" value="FAD/NAD(P)-binding domain"/>
    <property type="match status" value="1"/>
</dbReference>
<dbReference type="EMBL" id="CP093343">
    <property type="protein sequence ID" value="WOG82706.1"/>
    <property type="molecule type" value="Genomic_DNA"/>
</dbReference>
<dbReference type="Proteomes" id="UP000077755">
    <property type="component" value="Chromosome 1"/>
</dbReference>
<dbReference type="InterPro" id="IPR030664">
    <property type="entry name" value="SdhA/FrdA/AprA"/>
</dbReference>
<dbReference type="GO" id="GO:0006121">
    <property type="term" value="P:mitochondrial electron transport, succinate to ubiquinone"/>
    <property type="evidence" value="ECO:0007669"/>
    <property type="project" value="TreeGrafter"/>
</dbReference>
<dbReference type="EMBL" id="LNRQ01000001">
    <property type="protein sequence ID" value="KZN09209.1"/>
    <property type="molecule type" value="Genomic_DNA"/>
</dbReference>
<dbReference type="Gramene" id="KZN09209">
    <property type="protein sequence ID" value="KZN09209"/>
    <property type="gene ID" value="DCAR_001865"/>
</dbReference>
<name>A0A166GQ05_DAUCS</name>
<dbReference type="PANTHER" id="PTHR11632:SF51">
    <property type="entry name" value="SUCCINATE DEHYDROGENASE [UBIQUINONE] FLAVOPROTEIN SUBUNIT, MITOCHONDRIAL"/>
    <property type="match status" value="1"/>
</dbReference>
<dbReference type="GO" id="GO:0050660">
    <property type="term" value="F:flavin adenine dinucleotide binding"/>
    <property type="evidence" value="ECO:0007669"/>
    <property type="project" value="TreeGrafter"/>
</dbReference>
<reference evidence="2" key="2">
    <citation type="submission" date="2022-03" db="EMBL/GenBank/DDBJ databases">
        <title>Draft title - Genomic analysis of global carrot germplasm unveils the trajectory of domestication and the origin of high carotenoid orange carrot.</title>
        <authorList>
            <person name="Iorizzo M."/>
            <person name="Ellison S."/>
            <person name="Senalik D."/>
            <person name="Macko-Podgorni A."/>
            <person name="Grzebelus D."/>
            <person name="Bostan H."/>
            <person name="Rolling W."/>
            <person name="Curaba J."/>
            <person name="Simon P."/>
        </authorList>
    </citation>
    <scope>NUCLEOTIDE SEQUENCE</scope>
    <source>
        <tissue evidence="2">Leaf</tissue>
    </source>
</reference>
<dbReference type="PANTHER" id="PTHR11632">
    <property type="entry name" value="SUCCINATE DEHYDROGENASE 2 FLAVOPROTEIN SUBUNIT"/>
    <property type="match status" value="1"/>
</dbReference>